<feature type="region of interest" description="Disordered" evidence="1">
    <location>
        <begin position="1"/>
        <end position="24"/>
    </location>
</feature>
<name>C3Y6X0_BRAFL</name>
<evidence type="ECO:0000313" key="3">
    <source>
        <dbReference type="EMBL" id="EEN64080.1"/>
    </source>
</evidence>
<feature type="compositionally biased region" description="Polar residues" evidence="1">
    <location>
        <begin position="174"/>
        <end position="225"/>
    </location>
</feature>
<proteinExistence type="predicted"/>
<sequence length="364" mass="40363">MVVDTFNDTTVAKSRKSGTEGQGGRIHSASRVTCLAVVDNVKQVSFFNVSRTRQAVADDTTCFQGDTNDSSTTNNNSHFTSMPSNVKPTRNSLDAATEATAVGVTQSSLDVSFITNLWILPIFIPVCMALIIITLICHGRWKIHKRNRDGNGGCNNPFQAPHGRASSLGREPESNSQPTIPLSTIDSLLQRNPMYSRNSQDLQTEESNIGGNNLFQAPHGRTSSLRQDKENNSQPSIPLSTIDSLLQRNPMYSRNSQQQTLQTEDSQTDGNAYNQINDDEVYDPSLHQYSNSLEFSEPTLNASMTNSYNQINEDEVYDPSLHYYSNSREVSEPTSNAATTNSYNQINEDEVCDPSKHEYSEIKD</sequence>
<keyword evidence="2" id="KW-0812">Transmembrane</keyword>
<organism>
    <name type="scientific">Branchiostoma floridae</name>
    <name type="common">Florida lancelet</name>
    <name type="synonym">Amphioxus</name>
    <dbReference type="NCBI Taxonomy" id="7739"/>
    <lineage>
        <taxon>Eukaryota</taxon>
        <taxon>Metazoa</taxon>
        <taxon>Chordata</taxon>
        <taxon>Cephalochordata</taxon>
        <taxon>Leptocardii</taxon>
        <taxon>Amphioxiformes</taxon>
        <taxon>Branchiostomatidae</taxon>
        <taxon>Branchiostoma</taxon>
    </lineage>
</organism>
<keyword evidence="2" id="KW-0472">Membrane</keyword>
<feature type="region of interest" description="Disordered" evidence="1">
    <location>
        <begin position="327"/>
        <end position="364"/>
    </location>
</feature>
<dbReference type="EMBL" id="GG666488">
    <property type="protein sequence ID" value="EEN64080.1"/>
    <property type="molecule type" value="Genomic_DNA"/>
</dbReference>
<evidence type="ECO:0000256" key="1">
    <source>
        <dbReference type="SAM" id="MobiDB-lite"/>
    </source>
</evidence>
<reference evidence="3" key="1">
    <citation type="journal article" date="2008" name="Nature">
        <title>The amphioxus genome and the evolution of the chordate karyotype.</title>
        <authorList>
            <consortium name="US DOE Joint Genome Institute (JGI-PGF)"/>
            <person name="Putnam N.H."/>
            <person name="Butts T."/>
            <person name="Ferrier D.E.K."/>
            <person name="Furlong R.F."/>
            <person name="Hellsten U."/>
            <person name="Kawashima T."/>
            <person name="Robinson-Rechavi M."/>
            <person name="Shoguchi E."/>
            <person name="Terry A."/>
            <person name="Yu J.-K."/>
            <person name="Benito-Gutierrez E.L."/>
            <person name="Dubchak I."/>
            <person name="Garcia-Fernandez J."/>
            <person name="Gibson-Brown J.J."/>
            <person name="Grigoriev I.V."/>
            <person name="Horton A.C."/>
            <person name="de Jong P.J."/>
            <person name="Jurka J."/>
            <person name="Kapitonov V.V."/>
            <person name="Kohara Y."/>
            <person name="Kuroki Y."/>
            <person name="Lindquist E."/>
            <person name="Lucas S."/>
            <person name="Osoegawa K."/>
            <person name="Pennacchio L.A."/>
            <person name="Salamov A.A."/>
            <person name="Satou Y."/>
            <person name="Sauka-Spengler T."/>
            <person name="Schmutz J."/>
            <person name="Shin-I T."/>
            <person name="Toyoda A."/>
            <person name="Bronner-Fraser M."/>
            <person name="Fujiyama A."/>
            <person name="Holland L.Z."/>
            <person name="Holland P.W.H."/>
            <person name="Satoh N."/>
            <person name="Rokhsar D.S."/>
        </authorList>
    </citation>
    <scope>NUCLEOTIDE SEQUENCE [LARGE SCALE GENOMIC DNA]</scope>
    <source>
        <strain evidence="3">S238N-H82</strain>
        <tissue evidence="3">Testes</tissue>
    </source>
</reference>
<feature type="compositionally biased region" description="Polar residues" evidence="1">
    <location>
        <begin position="253"/>
        <end position="276"/>
    </location>
</feature>
<dbReference type="AlphaFoldDB" id="C3Y6X0"/>
<feature type="region of interest" description="Disordered" evidence="1">
    <location>
        <begin position="152"/>
        <end position="240"/>
    </location>
</feature>
<gene>
    <name evidence="3" type="ORF">BRAFLDRAFT_91452</name>
</gene>
<feature type="compositionally biased region" description="Basic and acidic residues" evidence="1">
    <location>
        <begin position="353"/>
        <end position="364"/>
    </location>
</feature>
<protein>
    <submittedName>
        <fullName evidence="3">Uncharacterized protein</fullName>
    </submittedName>
</protein>
<feature type="region of interest" description="Disordered" evidence="1">
    <location>
        <begin position="66"/>
        <end position="90"/>
    </location>
</feature>
<accession>C3Y6X0</accession>
<feature type="compositionally biased region" description="Polar residues" evidence="1">
    <location>
        <begin position="1"/>
        <end position="12"/>
    </location>
</feature>
<evidence type="ECO:0000256" key="2">
    <source>
        <dbReference type="SAM" id="Phobius"/>
    </source>
</evidence>
<keyword evidence="2" id="KW-1133">Transmembrane helix</keyword>
<feature type="transmembrane region" description="Helical" evidence="2">
    <location>
        <begin position="117"/>
        <end position="138"/>
    </location>
</feature>
<dbReference type="InParanoid" id="C3Y6X0"/>
<feature type="compositionally biased region" description="Polar residues" evidence="1">
    <location>
        <begin position="327"/>
        <end position="346"/>
    </location>
</feature>
<feature type="region of interest" description="Disordered" evidence="1">
    <location>
        <begin position="253"/>
        <end position="278"/>
    </location>
</feature>
<feature type="compositionally biased region" description="Low complexity" evidence="1">
    <location>
        <begin position="67"/>
        <end position="81"/>
    </location>
</feature>